<dbReference type="EMBL" id="JBIAMX010000028">
    <property type="protein sequence ID" value="MFF0546877.1"/>
    <property type="molecule type" value="Genomic_DNA"/>
</dbReference>
<gene>
    <name evidence="1" type="ORF">ACFYTF_28975</name>
</gene>
<evidence type="ECO:0000313" key="2">
    <source>
        <dbReference type="Proteomes" id="UP001601444"/>
    </source>
</evidence>
<reference evidence="1 2" key="1">
    <citation type="submission" date="2024-10" db="EMBL/GenBank/DDBJ databases">
        <title>The Natural Products Discovery Center: Release of the First 8490 Sequenced Strains for Exploring Actinobacteria Biosynthetic Diversity.</title>
        <authorList>
            <person name="Kalkreuter E."/>
            <person name="Kautsar S.A."/>
            <person name="Yang D."/>
            <person name="Bader C.D."/>
            <person name="Teijaro C.N."/>
            <person name="Fluegel L."/>
            <person name="Davis C.M."/>
            <person name="Simpson J.R."/>
            <person name="Lauterbach L."/>
            <person name="Steele A.D."/>
            <person name="Gui C."/>
            <person name="Meng S."/>
            <person name="Li G."/>
            <person name="Viehrig K."/>
            <person name="Ye F."/>
            <person name="Su P."/>
            <person name="Kiefer A.F."/>
            <person name="Nichols A."/>
            <person name="Cepeda A.J."/>
            <person name="Yan W."/>
            <person name="Fan B."/>
            <person name="Jiang Y."/>
            <person name="Adhikari A."/>
            <person name="Zheng C.-J."/>
            <person name="Schuster L."/>
            <person name="Cowan T.M."/>
            <person name="Smanski M.J."/>
            <person name="Chevrette M.G."/>
            <person name="De Carvalho L.P.S."/>
            <person name="Shen B."/>
        </authorList>
    </citation>
    <scope>NUCLEOTIDE SEQUENCE [LARGE SCALE GENOMIC DNA]</scope>
    <source>
        <strain evidence="1 2">NPDC004045</strain>
    </source>
</reference>
<accession>A0ABW6PWQ9</accession>
<comment type="caution">
    <text evidence="1">The sequence shown here is derived from an EMBL/GenBank/DDBJ whole genome shotgun (WGS) entry which is preliminary data.</text>
</comment>
<proteinExistence type="predicted"/>
<name>A0ABW6PWQ9_9NOCA</name>
<dbReference type="Proteomes" id="UP001601444">
    <property type="component" value="Unassembled WGS sequence"/>
</dbReference>
<keyword evidence="2" id="KW-1185">Reference proteome</keyword>
<evidence type="ECO:0000313" key="1">
    <source>
        <dbReference type="EMBL" id="MFF0546877.1"/>
    </source>
</evidence>
<protein>
    <submittedName>
        <fullName evidence="1">Sigma-70 family RNA polymerase sigma factor</fullName>
    </submittedName>
</protein>
<organism evidence="1 2">
    <name type="scientific">Nocardia thailandica</name>
    <dbReference type="NCBI Taxonomy" id="257275"/>
    <lineage>
        <taxon>Bacteria</taxon>
        <taxon>Bacillati</taxon>
        <taxon>Actinomycetota</taxon>
        <taxon>Actinomycetes</taxon>
        <taxon>Mycobacteriales</taxon>
        <taxon>Nocardiaceae</taxon>
        <taxon>Nocardia</taxon>
    </lineage>
</organism>
<sequence>MADPEFDEATERLQRLAGDEQILLTLQLSDFADRDWEPVAQELARYGIAVLTSWINHRMIYAKVKYRTTYTLRVLEGWPDIETARDLAVDTVVDALNYFRDNVLRAGKWSPSGGASLKTFFIGQCLFRFVNPYRSALEAEVRRRRNEVLVDDVAVFAGAHRDVEDTILLNDELSTARAKVDSAMALGAMERVAAGYSTKEIADLFNKTEKQIENMLVYQRRKIRKAAS</sequence>
<dbReference type="RefSeq" id="WP_387703062.1">
    <property type="nucleotide sequence ID" value="NZ_JBIAMX010000028.1"/>
</dbReference>